<proteinExistence type="inferred from homology"/>
<evidence type="ECO:0000256" key="4">
    <source>
        <dbReference type="ARBA" id="ARBA00023254"/>
    </source>
</evidence>
<dbReference type="InterPro" id="IPR001270">
    <property type="entry name" value="ClpA/B"/>
</dbReference>
<dbReference type="Proteomes" id="UP001367676">
    <property type="component" value="Unassembled WGS sequence"/>
</dbReference>
<dbReference type="InterPro" id="IPR003959">
    <property type="entry name" value="ATPase_AAA_core"/>
</dbReference>
<dbReference type="Pfam" id="PF23242">
    <property type="entry name" value="AAA_lid_TRIP13_C"/>
    <property type="match status" value="1"/>
</dbReference>
<dbReference type="InterPro" id="IPR058249">
    <property type="entry name" value="Pch2_C"/>
</dbReference>
<evidence type="ECO:0000259" key="6">
    <source>
        <dbReference type="SMART" id="SM00382"/>
    </source>
</evidence>
<dbReference type="InterPro" id="IPR003960">
    <property type="entry name" value="ATPase_AAA_CS"/>
</dbReference>
<reference evidence="7 8" key="1">
    <citation type="submission" date="2024-03" db="EMBL/GenBank/DDBJ databases">
        <title>Adaptation during the transition from Ophiocordyceps entomopathogen to insect associate is accompanied by gene loss and intensified selection.</title>
        <authorList>
            <person name="Ward C.M."/>
            <person name="Onetto C.A."/>
            <person name="Borneman A.R."/>
        </authorList>
    </citation>
    <scope>NUCLEOTIDE SEQUENCE [LARGE SCALE GENOMIC DNA]</scope>
    <source>
        <strain evidence="7">AWRI1</strain>
        <tissue evidence="7">Single Adult Female</tissue>
    </source>
</reference>
<evidence type="ECO:0000256" key="1">
    <source>
        <dbReference type="ARBA" id="ARBA00007271"/>
    </source>
</evidence>
<dbReference type="Gene3D" id="3.40.50.300">
    <property type="entry name" value="P-loop containing nucleotide triphosphate hydrolases"/>
    <property type="match status" value="1"/>
</dbReference>
<dbReference type="GO" id="GO:0007131">
    <property type="term" value="P:reciprocal meiotic recombination"/>
    <property type="evidence" value="ECO:0007669"/>
    <property type="project" value="TreeGrafter"/>
</dbReference>
<dbReference type="InterPro" id="IPR003593">
    <property type="entry name" value="AAA+_ATPase"/>
</dbReference>
<keyword evidence="3 5" id="KW-0067">ATP-binding</keyword>
<dbReference type="SMART" id="SM00382">
    <property type="entry name" value="AAA"/>
    <property type="match status" value="1"/>
</dbReference>
<gene>
    <name evidence="7" type="ORF">V9T40_005285</name>
</gene>
<keyword evidence="4" id="KW-0469">Meiosis</keyword>
<comment type="caution">
    <text evidence="7">The sequence shown here is derived from an EMBL/GenBank/DDBJ whole genome shotgun (WGS) entry which is preliminary data.</text>
</comment>
<dbReference type="AlphaFoldDB" id="A0AAN9TRT1"/>
<dbReference type="GO" id="GO:0051598">
    <property type="term" value="P:meiotic recombination checkpoint signaling"/>
    <property type="evidence" value="ECO:0007669"/>
    <property type="project" value="TreeGrafter"/>
</dbReference>
<dbReference type="PANTHER" id="PTHR45991">
    <property type="entry name" value="PACHYTENE CHECKPOINT PROTEIN 2"/>
    <property type="match status" value="1"/>
</dbReference>
<sequence>MKYVLHVEIVKKVGCSLSNVDLESVVLQELQALKTVRPGSCLQADTFLSESLKKCVTSIRMSEISELEFLNETSIDNVKELSIDRADLKFHQYLLEEEEIQTEEFNAGADGDSESVSVANYCVLPHVSCDGLWESLIFDNNIKESLLEYAITSMIFSQHKVDTNVICWNRVILLYGPPGTGKTSLCKALAQKLSIRLKSNYQLTEFIEVNSHSLFSKYYSESGKLVMKMFAKIKEHLEYGESLVCVLIDEIESLTRARNSCVSGGEPSDSIRVVNAILTQLDQIRKYPNVLILTTSNLKSAIDVAFVDRADLQVYIGPPSAYAIYSIFVSCLEELIRVGIITTEKSISFLPAKCVEDSDDEKDNLNNKLLSVAKLCDGLSGRILRKIPFLAYSYFSRSKNKSIENYIGALQQAISQYQSSNEKISFMHSS</sequence>
<name>A0AAN9TRT1_9HEMI</name>
<feature type="domain" description="AAA+ ATPase" evidence="6">
    <location>
        <begin position="168"/>
        <end position="320"/>
    </location>
</feature>
<dbReference type="Pfam" id="PF00004">
    <property type="entry name" value="AAA"/>
    <property type="match status" value="1"/>
</dbReference>
<dbReference type="GO" id="GO:0005524">
    <property type="term" value="F:ATP binding"/>
    <property type="evidence" value="ECO:0007669"/>
    <property type="project" value="UniProtKB-KW"/>
</dbReference>
<evidence type="ECO:0000313" key="7">
    <source>
        <dbReference type="EMBL" id="KAK7584322.1"/>
    </source>
</evidence>
<evidence type="ECO:0000313" key="8">
    <source>
        <dbReference type="Proteomes" id="UP001367676"/>
    </source>
</evidence>
<dbReference type="GO" id="GO:0016887">
    <property type="term" value="F:ATP hydrolysis activity"/>
    <property type="evidence" value="ECO:0007669"/>
    <property type="project" value="InterPro"/>
</dbReference>
<dbReference type="GO" id="GO:0005694">
    <property type="term" value="C:chromosome"/>
    <property type="evidence" value="ECO:0007669"/>
    <property type="project" value="TreeGrafter"/>
</dbReference>
<dbReference type="InterPro" id="IPR044539">
    <property type="entry name" value="Pch2-like"/>
</dbReference>
<evidence type="ECO:0000256" key="2">
    <source>
        <dbReference type="ARBA" id="ARBA00022741"/>
    </source>
</evidence>
<evidence type="ECO:0000256" key="5">
    <source>
        <dbReference type="RuleBase" id="RU003651"/>
    </source>
</evidence>
<dbReference type="SUPFAM" id="SSF52540">
    <property type="entry name" value="P-loop containing nucleoside triphosphate hydrolases"/>
    <property type="match status" value="1"/>
</dbReference>
<accession>A0AAN9TRT1</accession>
<dbReference type="GO" id="GO:0005634">
    <property type="term" value="C:nucleus"/>
    <property type="evidence" value="ECO:0007669"/>
    <property type="project" value="TreeGrafter"/>
</dbReference>
<protein>
    <recommendedName>
        <fullName evidence="6">AAA+ ATPase domain-containing protein</fullName>
    </recommendedName>
</protein>
<dbReference type="InterPro" id="IPR027417">
    <property type="entry name" value="P-loop_NTPase"/>
</dbReference>
<dbReference type="EMBL" id="JBBCAQ010000032">
    <property type="protein sequence ID" value="KAK7584322.1"/>
    <property type="molecule type" value="Genomic_DNA"/>
</dbReference>
<keyword evidence="8" id="KW-1185">Reference proteome</keyword>
<organism evidence="7 8">
    <name type="scientific">Parthenolecanium corni</name>
    <dbReference type="NCBI Taxonomy" id="536013"/>
    <lineage>
        <taxon>Eukaryota</taxon>
        <taxon>Metazoa</taxon>
        <taxon>Ecdysozoa</taxon>
        <taxon>Arthropoda</taxon>
        <taxon>Hexapoda</taxon>
        <taxon>Insecta</taxon>
        <taxon>Pterygota</taxon>
        <taxon>Neoptera</taxon>
        <taxon>Paraneoptera</taxon>
        <taxon>Hemiptera</taxon>
        <taxon>Sternorrhyncha</taxon>
        <taxon>Coccoidea</taxon>
        <taxon>Coccidae</taxon>
        <taxon>Parthenolecanium</taxon>
    </lineage>
</organism>
<evidence type="ECO:0000256" key="3">
    <source>
        <dbReference type="ARBA" id="ARBA00022840"/>
    </source>
</evidence>
<dbReference type="PROSITE" id="PS00674">
    <property type="entry name" value="AAA"/>
    <property type="match status" value="1"/>
</dbReference>
<dbReference type="FunFam" id="3.40.50.300:FF:001494">
    <property type="entry name" value="Pachytene checkpoint component Pch2"/>
    <property type="match status" value="1"/>
</dbReference>
<dbReference type="PRINTS" id="PR00300">
    <property type="entry name" value="CLPPROTEASEA"/>
</dbReference>
<comment type="similarity">
    <text evidence="1">Belongs to the AAA ATPase family. PCH2 subfamily.</text>
</comment>
<dbReference type="PANTHER" id="PTHR45991:SF1">
    <property type="entry name" value="PACHYTENE CHECKPOINT PROTEIN 2 HOMOLOG"/>
    <property type="match status" value="1"/>
</dbReference>
<keyword evidence="2 5" id="KW-0547">Nucleotide-binding</keyword>